<sequence>MSSDLEWLLLRKNNSFTVKRVPEGPTFTKEPGNLRNIHSHKYSGLANQKTIDVRPTPQGIAITHRKKNASPRAVRSARKTTVISSRTGPRRAFGIGASLAKRGYRPDLRSAAVARVSALIAAQKEPGEEPPKKLRGKKAKLLPV</sequence>
<protein>
    <recommendedName>
        <fullName evidence="5">Ribosomal eL28/Mak16 domain-containing protein</fullName>
    </recommendedName>
</protein>
<dbReference type="PANTHER" id="PTHR10544">
    <property type="entry name" value="60S RIBOSOMAL PROTEIN L28"/>
    <property type="match status" value="1"/>
</dbReference>
<dbReference type="AlphaFoldDB" id="A0A4Z0A5V4"/>
<evidence type="ECO:0000256" key="4">
    <source>
        <dbReference type="SAM" id="MobiDB-lite"/>
    </source>
</evidence>
<dbReference type="Proteomes" id="UP000298061">
    <property type="component" value="Unassembled WGS sequence"/>
</dbReference>
<comment type="similarity">
    <text evidence="1">Belongs to the eukaryotic ribosomal protein eL28 family.</text>
</comment>
<evidence type="ECO:0000259" key="5">
    <source>
        <dbReference type="Pfam" id="PF01778"/>
    </source>
</evidence>
<dbReference type="GO" id="GO:0005840">
    <property type="term" value="C:ribosome"/>
    <property type="evidence" value="ECO:0007669"/>
    <property type="project" value="UniProtKB-KW"/>
</dbReference>
<dbReference type="OrthoDB" id="338850at2759"/>
<feature type="region of interest" description="Disordered" evidence="4">
    <location>
        <begin position="124"/>
        <end position="144"/>
    </location>
</feature>
<feature type="compositionally biased region" description="Basic residues" evidence="4">
    <location>
        <begin position="133"/>
        <end position="144"/>
    </location>
</feature>
<dbReference type="Pfam" id="PF01778">
    <property type="entry name" value="Ribosomal_L28e"/>
    <property type="match status" value="1"/>
</dbReference>
<feature type="domain" description="Ribosomal eL28/Mak16" evidence="5">
    <location>
        <begin position="5"/>
        <end position="120"/>
    </location>
</feature>
<accession>A0A4Z0A5V4</accession>
<dbReference type="InterPro" id="IPR029004">
    <property type="entry name" value="Ribosomal_eL28/Mak16"/>
</dbReference>
<dbReference type="InterPro" id="IPR002672">
    <property type="entry name" value="Ribosomal_eL28"/>
</dbReference>
<dbReference type="GO" id="GO:0006412">
    <property type="term" value="P:translation"/>
    <property type="evidence" value="ECO:0007669"/>
    <property type="project" value="InterPro"/>
</dbReference>
<dbReference type="GO" id="GO:1990904">
    <property type="term" value="C:ribonucleoprotein complex"/>
    <property type="evidence" value="ECO:0007669"/>
    <property type="project" value="UniProtKB-KW"/>
</dbReference>
<evidence type="ECO:0000256" key="2">
    <source>
        <dbReference type="ARBA" id="ARBA00022980"/>
    </source>
</evidence>
<evidence type="ECO:0000256" key="1">
    <source>
        <dbReference type="ARBA" id="ARBA00007926"/>
    </source>
</evidence>
<dbReference type="Gene3D" id="3.30.390.110">
    <property type="match status" value="1"/>
</dbReference>
<keyword evidence="7" id="KW-1185">Reference proteome</keyword>
<reference evidence="6 7" key="1">
    <citation type="submission" date="2019-02" db="EMBL/GenBank/DDBJ databases">
        <title>Genome sequencing of the rare red list fungi Hericium alpestre (H. flagellum).</title>
        <authorList>
            <person name="Buettner E."/>
            <person name="Kellner H."/>
        </authorList>
    </citation>
    <scope>NUCLEOTIDE SEQUENCE [LARGE SCALE GENOMIC DNA]</scope>
    <source>
        <strain evidence="6 7">DSM 108284</strain>
    </source>
</reference>
<feature type="region of interest" description="Disordered" evidence="4">
    <location>
        <begin position="63"/>
        <end position="83"/>
    </location>
</feature>
<name>A0A4Z0A5V4_9AGAM</name>
<evidence type="ECO:0000256" key="3">
    <source>
        <dbReference type="ARBA" id="ARBA00023274"/>
    </source>
</evidence>
<gene>
    <name evidence="6" type="ORF">EWM64_g1585</name>
</gene>
<dbReference type="EMBL" id="SFCI01000110">
    <property type="protein sequence ID" value="TFY82426.1"/>
    <property type="molecule type" value="Genomic_DNA"/>
</dbReference>
<proteinExistence type="inferred from homology"/>
<organism evidence="6 7">
    <name type="scientific">Hericium alpestre</name>
    <dbReference type="NCBI Taxonomy" id="135208"/>
    <lineage>
        <taxon>Eukaryota</taxon>
        <taxon>Fungi</taxon>
        <taxon>Dikarya</taxon>
        <taxon>Basidiomycota</taxon>
        <taxon>Agaricomycotina</taxon>
        <taxon>Agaricomycetes</taxon>
        <taxon>Russulales</taxon>
        <taxon>Hericiaceae</taxon>
        <taxon>Hericium</taxon>
    </lineage>
</organism>
<comment type="caution">
    <text evidence="6">The sequence shown here is derived from an EMBL/GenBank/DDBJ whole genome shotgun (WGS) entry which is preliminary data.</text>
</comment>
<keyword evidence="3" id="KW-0687">Ribonucleoprotein</keyword>
<evidence type="ECO:0000313" key="7">
    <source>
        <dbReference type="Proteomes" id="UP000298061"/>
    </source>
</evidence>
<dbReference type="STRING" id="135208.A0A4Z0A5V4"/>
<evidence type="ECO:0000313" key="6">
    <source>
        <dbReference type="EMBL" id="TFY82426.1"/>
    </source>
</evidence>
<dbReference type="GO" id="GO:0003735">
    <property type="term" value="F:structural constituent of ribosome"/>
    <property type="evidence" value="ECO:0007669"/>
    <property type="project" value="InterPro"/>
</dbReference>
<keyword evidence="2" id="KW-0689">Ribosomal protein</keyword>